<comment type="caution">
    <text evidence="3">The sequence shown here is derived from an EMBL/GenBank/DDBJ whole genome shotgun (WGS) entry which is preliminary data.</text>
</comment>
<keyword evidence="2" id="KW-0732">Signal</keyword>
<evidence type="ECO:0000256" key="2">
    <source>
        <dbReference type="SAM" id="SignalP"/>
    </source>
</evidence>
<dbReference type="AlphaFoldDB" id="A0A8J6C9A2"/>
<sequence>MRPFVVLAAASLAARADAFVPPSPFTLRYYPPAAVLVGGVPAADLPGAGNVTFASPHAERMRPGEPVYVVATSEIAVESVEFLRARSLNSEYWQGLVGTLDYRGTDSKGRRIYTKALIAPAIEGLFTLTIVTKGNEQSMPQRARRMSAELDVTCSNGIYCDGQERLIDGECMPAHPATLPCIYGTGDCFKHECIEAARTCSQAPIAVQLGGPSACVACEALPFARGFAASVGANVVGEKPAPIDGTCEFPKPLFGARSAERGEETYVVRFNDEASLGEVSKLTAANAPSSPTQVPVEGIRMRVVQKTTDGFGDAVRPVCSGGDGVRDVLYEFEIVAPDGQGFEVMMLGYDDSQPNSFPVGERDTLVAIHEGAADGCKPHPIEEPIDELCSDDSSLPGGTGSRVHGALKPGVYTIVASFFTDRLAGSYQLLIMFTDATSGLVRPVCNDRFCGTSSAQVDGVQAECGLFPYIGMSACADADSSTICVAGRCSRCAPEYVASPEYVSTCNAKTCGTDACGQSCGELDGGCPTLDTPFNASVCDFLIGTCKTVPKCDNLAPICPTPPGPRQGWWCGSDCKWHRRLEKLVDLTASTELEITASIAFNTRDFFLGSCPIAEGCIGVPPAVGPDTNFQRKLMRFATWVHNVGENFKPPPIDTRPDLFSWSDCHEHFHFKGFAGFSLLYLDYGVALPGQKLAFCMLDSYPYLTGPAVSCYGESDCVNQGIQRGWSDLYSQDLDCQWLDVTDTPSDWYILRICVNFERTFQESTFDNNCMQFPVWVPPTVDSKVQSYASWFAASSESSARCQDLYDRTEGSISMPIVCNGLFEEKRSSSMKPSPPPSPPPAPAPSTASPPTREDDIEAKDECPLTKVIIVPAPFKLASWEWKISGNHTTPAACRYDANNLRGRYPPGSYRITITDKAGNGLAYKVRVGHSLAALGIIHSSLSPPVSVERAFTISL</sequence>
<dbReference type="OrthoDB" id="547291at2759"/>
<evidence type="ECO:0000313" key="3">
    <source>
        <dbReference type="EMBL" id="KAG8461375.1"/>
    </source>
</evidence>
<dbReference type="Pfam" id="PF01186">
    <property type="entry name" value="Lysyl_oxidase"/>
    <property type="match status" value="1"/>
</dbReference>
<protein>
    <submittedName>
        <fullName evidence="3">Uncharacterized protein</fullName>
    </submittedName>
</protein>
<dbReference type="InterPro" id="IPR001695">
    <property type="entry name" value="Lysyl_oxidase"/>
</dbReference>
<feature type="chain" id="PRO_5035235335" evidence="2">
    <location>
        <begin position="19"/>
        <end position="956"/>
    </location>
</feature>
<feature type="region of interest" description="Disordered" evidence="1">
    <location>
        <begin position="827"/>
        <end position="857"/>
    </location>
</feature>
<dbReference type="GO" id="GO:0004720">
    <property type="term" value="F:protein-lysine 6-oxidase activity"/>
    <property type="evidence" value="ECO:0007669"/>
    <property type="project" value="TreeGrafter"/>
</dbReference>
<accession>A0A8J6C9A2</accession>
<evidence type="ECO:0000256" key="1">
    <source>
        <dbReference type="SAM" id="MobiDB-lite"/>
    </source>
</evidence>
<feature type="signal peptide" evidence="2">
    <location>
        <begin position="1"/>
        <end position="18"/>
    </location>
</feature>
<evidence type="ECO:0000313" key="4">
    <source>
        <dbReference type="Proteomes" id="UP000751190"/>
    </source>
</evidence>
<dbReference type="PANTHER" id="PTHR45817:SF4">
    <property type="entry name" value="LYSYL OXIDASE-LIKE-RELATED"/>
    <property type="match status" value="1"/>
</dbReference>
<feature type="compositionally biased region" description="Pro residues" evidence="1">
    <location>
        <begin position="833"/>
        <end position="844"/>
    </location>
</feature>
<dbReference type="InterPro" id="IPR050912">
    <property type="entry name" value="LOX-like_protein"/>
</dbReference>
<gene>
    <name evidence="3" type="ORF">KFE25_010562</name>
</gene>
<name>A0A8J6C9A2_DIALT</name>
<organism evidence="3 4">
    <name type="scientific">Diacronema lutheri</name>
    <name type="common">Unicellular marine alga</name>
    <name type="synonym">Monochrysis lutheri</name>
    <dbReference type="NCBI Taxonomy" id="2081491"/>
    <lineage>
        <taxon>Eukaryota</taxon>
        <taxon>Haptista</taxon>
        <taxon>Haptophyta</taxon>
        <taxon>Pavlovophyceae</taxon>
        <taxon>Pavlovales</taxon>
        <taxon>Pavlovaceae</taxon>
        <taxon>Diacronema</taxon>
    </lineage>
</organism>
<proteinExistence type="predicted"/>
<reference evidence="3" key="1">
    <citation type="submission" date="2021-05" db="EMBL/GenBank/DDBJ databases">
        <title>The genome of the haptophyte Pavlova lutheri (Diacronema luteri, Pavlovales) - a model for lipid biosynthesis in eukaryotic algae.</title>
        <authorList>
            <person name="Hulatt C.J."/>
            <person name="Posewitz M.C."/>
        </authorList>
    </citation>
    <scope>NUCLEOTIDE SEQUENCE</scope>
    <source>
        <strain evidence="3">NIVA-4/92</strain>
    </source>
</reference>
<keyword evidence="4" id="KW-1185">Reference proteome</keyword>
<dbReference type="Proteomes" id="UP000751190">
    <property type="component" value="Unassembled WGS sequence"/>
</dbReference>
<dbReference type="EMBL" id="JAGTXO010000026">
    <property type="protein sequence ID" value="KAG8461375.1"/>
    <property type="molecule type" value="Genomic_DNA"/>
</dbReference>
<dbReference type="GO" id="GO:0005507">
    <property type="term" value="F:copper ion binding"/>
    <property type="evidence" value="ECO:0007669"/>
    <property type="project" value="InterPro"/>
</dbReference>
<dbReference type="GO" id="GO:0005615">
    <property type="term" value="C:extracellular space"/>
    <property type="evidence" value="ECO:0007669"/>
    <property type="project" value="TreeGrafter"/>
</dbReference>
<dbReference type="PANTHER" id="PTHR45817">
    <property type="entry name" value="LYSYL OXIDASE-LIKE-RELATED"/>
    <property type="match status" value="1"/>
</dbReference>